<keyword evidence="1" id="KW-0472">Membrane</keyword>
<dbReference type="GeneID" id="94426064"/>
<proteinExistence type="predicted"/>
<name>A0A2C6L7X9_9APIC</name>
<sequence length="81" mass="9306">MSWKRANDQTLPLSLSSSFSFICPSLPPTILFFLSSFRFLSLSDLPGCCCWSSSRSRSRRRPLSPRLSFAPCFFFLRSLFI</sequence>
<keyword evidence="1" id="KW-0812">Transmembrane</keyword>
<keyword evidence="3" id="KW-1185">Reference proteome</keyword>
<evidence type="ECO:0008006" key="4">
    <source>
        <dbReference type="Google" id="ProtNLM"/>
    </source>
</evidence>
<dbReference type="EMBL" id="MIGC01001098">
    <property type="protein sequence ID" value="PHJ23495.1"/>
    <property type="molecule type" value="Genomic_DNA"/>
</dbReference>
<evidence type="ECO:0000256" key="1">
    <source>
        <dbReference type="SAM" id="Phobius"/>
    </source>
</evidence>
<comment type="caution">
    <text evidence="2">The sequence shown here is derived from an EMBL/GenBank/DDBJ whole genome shotgun (WGS) entry which is preliminary data.</text>
</comment>
<evidence type="ECO:0000313" key="3">
    <source>
        <dbReference type="Proteomes" id="UP000221165"/>
    </source>
</evidence>
<evidence type="ECO:0000313" key="2">
    <source>
        <dbReference type="EMBL" id="PHJ23495.1"/>
    </source>
</evidence>
<keyword evidence="1" id="KW-1133">Transmembrane helix</keyword>
<protein>
    <recommendedName>
        <fullName evidence="4">Transmembrane protein</fullName>
    </recommendedName>
</protein>
<dbReference type="Proteomes" id="UP000221165">
    <property type="component" value="Unassembled WGS sequence"/>
</dbReference>
<dbReference type="VEuPathDB" id="ToxoDB:CSUI_002653"/>
<dbReference type="AlphaFoldDB" id="A0A2C6L7X9"/>
<organism evidence="2 3">
    <name type="scientific">Cystoisospora suis</name>
    <dbReference type="NCBI Taxonomy" id="483139"/>
    <lineage>
        <taxon>Eukaryota</taxon>
        <taxon>Sar</taxon>
        <taxon>Alveolata</taxon>
        <taxon>Apicomplexa</taxon>
        <taxon>Conoidasida</taxon>
        <taxon>Coccidia</taxon>
        <taxon>Eucoccidiorida</taxon>
        <taxon>Eimeriorina</taxon>
        <taxon>Sarcocystidae</taxon>
        <taxon>Cystoisospora</taxon>
    </lineage>
</organism>
<accession>A0A2C6L7X9</accession>
<reference evidence="2 3" key="1">
    <citation type="journal article" date="2017" name="Int. J. Parasitol.">
        <title>The genome of the protozoan parasite Cystoisospora suis and a reverse vaccinology approach to identify vaccine candidates.</title>
        <authorList>
            <person name="Palmieri N."/>
            <person name="Shrestha A."/>
            <person name="Ruttkowski B."/>
            <person name="Beck T."/>
            <person name="Vogl C."/>
            <person name="Tomley F."/>
            <person name="Blake D.P."/>
            <person name="Joachim A."/>
        </authorList>
    </citation>
    <scope>NUCLEOTIDE SEQUENCE [LARGE SCALE GENOMIC DNA]</scope>
    <source>
        <strain evidence="2 3">Wien I</strain>
    </source>
</reference>
<feature type="transmembrane region" description="Helical" evidence="1">
    <location>
        <begin position="12"/>
        <end position="34"/>
    </location>
</feature>
<gene>
    <name evidence="2" type="ORF">CSUI_002653</name>
</gene>
<dbReference type="RefSeq" id="XP_067925170.1">
    <property type="nucleotide sequence ID" value="XM_068062853.1"/>
</dbReference>